<proteinExistence type="predicted"/>
<feature type="transmembrane region" description="Helical" evidence="1">
    <location>
        <begin position="34"/>
        <end position="52"/>
    </location>
</feature>
<comment type="caution">
    <text evidence="2">The sequence shown here is derived from an EMBL/GenBank/DDBJ whole genome shotgun (WGS) entry which is preliminary data.</text>
</comment>
<dbReference type="Proteomes" id="UP000176834">
    <property type="component" value="Unassembled WGS sequence"/>
</dbReference>
<keyword evidence="1" id="KW-0472">Membrane</keyword>
<keyword evidence="1" id="KW-0812">Transmembrane</keyword>
<organism evidence="2 3">
    <name type="scientific">Candidatus Yanofskybacteria bacterium RIFCSPHIGHO2_02_FULL_38_22b</name>
    <dbReference type="NCBI Taxonomy" id="1802673"/>
    <lineage>
        <taxon>Bacteria</taxon>
        <taxon>Candidatus Yanofskyibacteriota</taxon>
    </lineage>
</organism>
<feature type="transmembrane region" description="Helical" evidence="1">
    <location>
        <begin position="88"/>
        <end position="107"/>
    </location>
</feature>
<protein>
    <submittedName>
        <fullName evidence="2">Uncharacterized protein</fullName>
    </submittedName>
</protein>
<sequence length="376" mass="43630">MVSKTSEFWQLIMSNIYRLLELDIDQVQYVDLDMAVKLGLLLFVVVVLKLIIEIFSRRRFSMVNVGEDAYRKFQHGFPRRFKYFIPKLFVIGTCLIFLVALAVPFLTQIKEEDVTVQSRIRIDLRDNSTSMAEFFTNSKETKAQIAAESHLEFVKMRRGQKDFVSLWVFASNPHMIQEFTLDDDELYYFQVYNAPWVSYSSCPILNIPDYRCQKVYGDGGGTDIAPALQALVKYLNQNERARKIKSGSILIITDADVYSFPEKELKELQFRNIKPYLIYIASNGTYDEDGQFVPYQVPEFAKRVSEYGGKYFDIMSVEGLKKAYEEINRLERAEVGIKRFSIRTDLFQVFLSPALVFLFLAIFLGLLIELFGLRSP</sequence>
<reference evidence="2 3" key="1">
    <citation type="journal article" date="2016" name="Nat. Commun.">
        <title>Thousands of microbial genomes shed light on interconnected biogeochemical processes in an aquifer system.</title>
        <authorList>
            <person name="Anantharaman K."/>
            <person name="Brown C.T."/>
            <person name="Hug L.A."/>
            <person name="Sharon I."/>
            <person name="Castelle C.J."/>
            <person name="Probst A.J."/>
            <person name="Thomas B.C."/>
            <person name="Singh A."/>
            <person name="Wilkins M.J."/>
            <person name="Karaoz U."/>
            <person name="Brodie E.L."/>
            <person name="Williams K.H."/>
            <person name="Hubbard S.S."/>
            <person name="Banfield J.F."/>
        </authorList>
    </citation>
    <scope>NUCLEOTIDE SEQUENCE [LARGE SCALE GENOMIC DNA]</scope>
</reference>
<dbReference type="AlphaFoldDB" id="A0A1F8F4Z3"/>
<dbReference type="Gene3D" id="3.40.50.410">
    <property type="entry name" value="von Willebrand factor, type A domain"/>
    <property type="match status" value="1"/>
</dbReference>
<dbReference type="CDD" id="cd00198">
    <property type="entry name" value="vWFA"/>
    <property type="match status" value="1"/>
</dbReference>
<accession>A0A1F8F4Z3</accession>
<evidence type="ECO:0000313" key="3">
    <source>
        <dbReference type="Proteomes" id="UP000176834"/>
    </source>
</evidence>
<gene>
    <name evidence="2" type="ORF">A3B86_02425</name>
</gene>
<dbReference type="SUPFAM" id="SSF53300">
    <property type="entry name" value="vWA-like"/>
    <property type="match status" value="1"/>
</dbReference>
<evidence type="ECO:0000313" key="2">
    <source>
        <dbReference type="EMBL" id="OGN07670.1"/>
    </source>
</evidence>
<evidence type="ECO:0000256" key="1">
    <source>
        <dbReference type="SAM" id="Phobius"/>
    </source>
</evidence>
<dbReference type="EMBL" id="MGJN01000003">
    <property type="protein sequence ID" value="OGN07670.1"/>
    <property type="molecule type" value="Genomic_DNA"/>
</dbReference>
<dbReference type="InterPro" id="IPR036465">
    <property type="entry name" value="vWFA_dom_sf"/>
</dbReference>
<name>A0A1F8F4Z3_9BACT</name>
<keyword evidence="1" id="KW-1133">Transmembrane helix</keyword>
<feature type="transmembrane region" description="Helical" evidence="1">
    <location>
        <begin position="350"/>
        <end position="373"/>
    </location>
</feature>